<evidence type="ECO:0000256" key="5">
    <source>
        <dbReference type="ARBA" id="ARBA00022763"/>
    </source>
</evidence>
<evidence type="ECO:0000313" key="12">
    <source>
        <dbReference type="Proteomes" id="UP000501830"/>
    </source>
</evidence>
<dbReference type="InterPro" id="IPR003395">
    <property type="entry name" value="RecF/RecN/SMC_N"/>
</dbReference>
<keyword evidence="12" id="KW-1185">Reference proteome</keyword>
<name>A0A6G7WK63_9LACT</name>
<dbReference type="PANTHER" id="PTHR11059:SF0">
    <property type="entry name" value="DNA REPAIR PROTEIN RECN"/>
    <property type="match status" value="1"/>
</dbReference>
<dbReference type="GO" id="GO:0009432">
    <property type="term" value="P:SOS response"/>
    <property type="evidence" value="ECO:0007669"/>
    <property type="project" value="TreeGrafter"/>
</dbReference>
<dbReference type="GO" id="GO:0006310">
    <property type="term" value="P:DNA recombination"/>
    <property type="evidence" value="ECO:0007669"/>
    <property type="project" value="InterPro"/>
</dbReference>
<reference evidence="11 12" key="1">
    <citation type="journal article" date="2017" name="Int. J. Syst. Evol. Microbiol.">
        <title>Jeotgalibaca porci sp. nov. and Jeotgalibaca arthritidis sp. nov., isolated from pigs, and emended description of the genus Jeotgalibaca.</title>
        <authorList>
            <person name="Zamora L."/>
            <person name="Perez-Sancho M."/>
            <person name="Dominguez L."/>
            <person name="Fernandez-Garayzabal J.F."/>
            <person name="Vela A.I."/>
        </authorList>
    </citation>
    <scope>NUCLEOTIDE SEQUENCE [LARGE SCALE GENOMIC DNA]</scope>
    <source>
        <strain evidence="11 12">CCUG 69148</strain>
    </source>
</reference>
<evidence type="ECO:0000256" key="6">
    <source>
        <dbReference type="ARBA" id="ARBA00022840"/>
    </source>
</evidence>
<keyword evidence="5 9" id="KW-0227">DNA damage</keyword>
<evidence type="ECO:0000256" key="1">
    <source>
        <dbReference type="ARBA" id="ARBA00003618"/>
    </source>
</evidence>
<dbReference type="Pfam" id="PF02463">
    <property type="entry name" value="SMC_N"/>
    <property type="match status" value="1"/>
</dbReference>
<dbReference type="InterPro" id="IPR027417">
    <property type="entry name" value="P-loop_NTPase"/>
</dbReference>
<evidence type="ECO:0000256" key="3">
    <source>
        <dbReference type="ARBA" id="ARBA00021315"/>
    </source>
</evidence>
<protein>
    <recommendedName>
        <fullName evidence="3 9">DNA repair protein RecN</fullName>
    </recommendedName>
    <alternativeName>
        <fullName evidence="8 9">Recombination protein N</fullName>
    </alternativeName>
</protein>
<dbReference type="InterPro" id="IPR004604">
    <property type="entry name" value="DNA_recomb/repair_RecN"/>
</dbReference>
<dbReference type="PANTHER" id="PTHR11059">
    <property type="entry name" value="DNA REPAIR PROTEIN RECN"/>
    <property type="match status" value="1"/>
</dbReference>
<dbReference type="GO" id="GO:0043590">
    <property type="term" value="C:bacterial nucleoid"/>
    <property type="evidence" value="ECO:0007669"/>
    <property type="project" value="TreeGrafter"/>
</dbReference>
<dbReference type="CDD" id="cd03241">
    <property type="entry name" value="ABC_RecN"/>
    <property type="match status" value="2"/>
</dbReference>
<dbReference type="GeneID" id="94553913"/>
<evidence type="ECO:0000256" key="8">
    <source>
        <dbReference type="ARBA" id="ARBA00033408"/>
    </source>
</evidence>
<evidence type="ECO:0000256" key="2">
    <source>
        <dbReference type="ARBA" id="ARBA00009441"/>
    </source>
</evidence>
<accession>A0A6G7WK63</accession>
<dbReference type="Gene3D" id="3.40.50.300">
    <property type="entry name" value="P-loop containing nucleotide triphosphate hydrolases"/>
    <property type="match status" value="2"/>
</dbReference>
<gene>
    <name evidence="11" type="primary">recN</name>
    <name evidence="11" type="ORF">G7058_11495</name>
</gene>
<organism evidence="11 12">
    <name type="scientific">Jeotgalibaca porci</name>
    <dbReference type="NCBI Taxonomy" id="1868793"/>
    <lineage>
        <taxon>Bacteria</taxon>
        <taxon>Bacillati</taxon>
        <taxon>Bacillota</taxon>
        <taxon>Bacilli</taxon>
        <taxon>Lactobacillales</taxon>
        <taxon>Carnobacteriaceae</taxon>
        <taxon>Jeotgalibaca</taxon>
    </lineage>
</organism>
<proteinExistence type="inferred from homology"/>
<dbReference type="SUPFAM" id="SSF52540">
    <property type="entry name" value="P-loop containing nucleoside triphosphate hydrolases"/>
    <property type="match status" value="2"/>
</dbReference>
<dbReference type="AlphaFoldDB" id="A0A6G7WK63"/>
<dbReference type="PIRSF" id="PIRSF003128">
    <property type="entry name" value="RecN"/>
    <property type="match status" value="1"/>
</dbReference>
<dbReference type="FunFam" id="3.40.50.300:FF:000319">
    <property type="entry name" value="DNA repair protein RecN"/>
    <property type="match status" value="1"/>
</dbReference>
<evidence type="ECO:0000256" key="7">
    <source>
        <dbReference type="ARBA" id="ARBA00023204"/>
    </source>
</evidence>
<dbReference type="FunFam" id="3.40.50.300:FF:000356">
    <property type="entry name" value="DNA repair protein RecN"/>
    <property type="match status" value="1"/>
</dbReference>
<dbReference type="GO" id="GO:0005524">
    <property type="term" value="F:ATP binding"/>
    <property type="evidence" value="ECO:0007669"/>
    <property type="project" value="UniProtKB-KW"/>
</dbReference>
<dbReference type="Proteomes" id="UP000501830">
    <property type="component" value="Chromosome"/>
</dbReference>
<dbReference type="EMBL" id="CP049889">
    <property type="protein sequence ID" value="QIK52622.1"/>
    <property type="molecule type" value="Genomic_DNA"/>
</dbReference>
<dbReference type="KEGG" id="jpo:G7058_11495"/>
<dbReference type="NCBIfam" id="TIGR00634">
    <property type="entry name" value="recN"/>
    <property type="match status" value="1"/>
</dbReference>
<dbReference type="GO" id="GO:0006281">
    <property type="term" value="P:DNA repair"/>
    <property type="evidence" value="ECO:0007669"/>
    <property type="project" value="UniProtKB-KW"/>
</dbReference>
<feature type="domain" description="RecF/RecN/SMC N-terminal" evidence="10">
    <location>
        <begin position="1"/>
        <end position="505"/>
    </location>
</feature>
<evidence type="ECO:0000259" key="10">
    <source>
        <dbReference type="Pfam" id="PF02463"/>
    </source>
</evidence>
<keyword evidence="6" id="KW-0067">ATP-binding</keyword>
<evidence type="ECO:0000256" key="9">
    <source>
        <dbReference type="PIRNR" id="PIRNR003128"/>
    </source>
</evidence>
<sequence>MLQELAIKNFAIIDALTISFDGGMTVLTGETGAGKSIIIDAVGLLAGGRASSDLIRHGENKTVVQGLFEMPDTPYLFDLMNDYGITPDRDQVVLQRELSNNGKNVTRVNGTLVTVAVLREIASHLIDIHGQNEHQELMNPQKHLYLLDQFGDESLAALLHAYEESYAEYQQIQTERSNLMLDEQQNIQRIDLLTFQINEIEQANLTDDNEEAALIEERNLLANYQRILQGLTTLYAVLQGDEGNVIDQVGIGLEAIQRIESFGKNYQDLATNISESFYQLQDAAATIRNEMDEMSYDEGRLNEIELRLETLKQLKRKYGSTIKEIKAYYEAIVVELDMISNKESYLNQLQKRYDKAYVILIQVGADLTKKRREMGRKLEIEVQNQLKELYMDKATFQVVFKEQEAIRSNGLHDVEFYIAPNVGEPPKPLAKIASGGELSRMMLAMKTIFTQTQGITSIIFDEVDTGVSGRVAQAIANKIHVVSEHSQVLCITHLAQVAAISDQHFFIEKAVIEERTYTHVEKITGTKRTAEIARMLAGTEITDLSIAHAEELLNLAKKEK</sequence>
<keyword evidence="4" id="KW-0547">Nucleotide-binding</keyword>
<dbReference type="RefSeq" id="WP_166063657.1">
    <property type="nucleotide sequence ID" value="NZ_CP049889.1"/>
</dbReference>
<evidence type="ECO:0000256" key="4">
    <source>
        <dbReference type="ARBA" id="ARBA00022741"/>
    </source>
</evidence>
<keyword evidence="7 9" id="KW-0234">DNA repair</keyword>
<comment type="similarity">
    <text evidence="2 9">Belongs to the RecN family.</text>
</comment>
<evidence type="ECO:0000313" key="11">
    <source>
        <dbReference type="EMBL" id="QIK52622.1"/>
    </source>
</evidence>
<comment type="function">
    <text evidence="1 9">May be involved in recombinational repair of damaged DNA.</text>
</comment>